<proteinExistence type="predicted"/>
<dbReference type="PANTHER" id="PTHR21666">
    <property type="entry name" value="PEPTIDASE-RELATED"/>
    <property type="match status" value="1"/>
</dbReference>
<sequence>MKKFKMIMKDKVVQVILLLCFVLCTTVAIAAVYKNGQDSTKEPSTVDMNASKNMAEQEVAKATEETTTTAQTTAQDAAANADVVIPNFSAESRLAWPIQGNILMGFSMDTTVYYSTLKQYKVSPAVLIQGEVGIGVAAPADAQIVSIGSNEEIGNYVILNLGNGYQAKIGNLKDITVQEGQFVRQGNILGAISDPTAYYSVEGPNVYFQLLNGETPIDPLDYLQ</sequence>
<dbReference type="Pfam" id="PF01551">
    <property type="entry name" value="Peptidase_M23"/>
    <property type="match status" value="1"/>
</dbReference>
<dbReference type="SUPFAM" id="SSF51261">
    <property type="entry name" value="Duplicated hybrid motif"/>
    <property type="match status" value="1"/>
</dbReference>
<dbReference type="Gene3D" id="2.70.70.10">
    <property type="entry name" value="Glucose Permease (Domain IIA)"/>
    <property type="match status" value="1"/>
</dbReference>
<gene>
    <name evidence="4" type="ORF">IAC96_08125</name>
</gene>
<dbReference type="Proteomes" id="UP000824201">
    <property type="component" value="Unassembled WGS sequence"/>
</dbReference>
<accession>A0A9D1EF84</accession>
<dbReference type="EMBL" id="DVHN01000102">
    <property type="protein sequence ID" value="HIR88898.1"/>
    <property type="molecule type" value="Genomic_DNA"/>
</dbReference>
<dbReference type="InterPro" id="IPR050570">
    <property type="entry name" value="Cell_wall_metabolism_enzyme"/>
</dbReference>
<name>A0A9D1EF84_9FIRM</name>
<dbReference type="GO" id="GO:0004222">
    <property type="term" value="F:metalloendopeptidase activity"/>
    <property type="evidence" value="ECO:0007669"/>
    <property type="project" value="TreeGrafter"/>
</dbReference>
<reference evidence="4" key="2">
    <citation type="journal article" date="2021" name="PeerJ">
        <title>Extensive microbial diversity within the chicken gut microbiome revealed by metagenomics and culture.</title>
        <authorList>
            <person name="Gilroy R."/>
            <person name="Ravi A."/>
            <person name="Getino M."/>
            <person name="Pursley I."/>
            <person name="Horton D.L."/>
            <person name="Alikhan N.F."/>
            <person name="Baker D."/>
            <person name="Gharbi K."/>
            <person name="Hall N."/>
            <person name="Watson M."/>
            <person name="Adriaenssens E.M."/>
            <person name="Foster-Nyarko E."/>
            <person name="Jarju S."/>
            <person name="Secka A."/>
            <person name="Antonio M."/>
            <person name="Oren A."/>
            <person name="Chaudhuri R.R."/>
            <person name="La Ragione R."/>
            <person name="Hildebrand F."/>
            <person name="Pallen M.J."/>
        </authorList>
    </citation>
    <scope>NUCLEOTIDE SEQUENCE</scope>
    <source>
        <strain evidence="4">ChiW13-3771</strain>
    </source>
</reference>
<evidence type="ECO:0000256" key="2">
    <source>
        <dbReference type="SAM" id="SignalP"/>
    </source>
</evidence>
<feature type="chain" id="PRO_5038359296" evidence="2">
    <location>
        <begin position="31"/>
        <end position="224"/>
    </location>
</feature>
<evidence type="ECO:0000313" key="4">
    <source>
        <dbReference type="EMBL" id="HIR88898.1"/>
    </source>
</evidence>
<dbReference type="InterPro" id="IPR011055">
    <property type="entry name" value="Dup_hybrid_motif"/>
</dbReference>
<evidence type="ECO:0000256" key="1">
    <source>
        <dbReference type="ARBA" id="ARBA00022729"/>
    </source>
</evidence>
<comment type="caution">
    <text evidence="4">The sequence shown here is derived from an EMBL/GenBank/DDBJ whole genome shotgun (WGS) entry which is preliminary data.</text>
</comment>
<evidence type="ECO:0000259" key="3">
    <source>
        <dbReference type="Pfam" id="PF01551"/>
    </source>
</evidence>
<evidence type="ECO:0000313" key="5">
    <source>
        <dbReference type="Proteomes" id="UP000824201"/>
    </source>
</evidence>
<protein>
    <submittedName>
        <fullName evidence="4">M23 family metallopeptidase</fullName>
    </submittedName>
</protein>
<keyword evidence="1 2" id="KW-0732">Signal</keyword>
<dbReference type="AlphaFoldDB" id="A0A9D1EF84"/>
<dbReference type="InterPro" id="IPR016047">
    <property type="entry name" value="M23ase_b-sheet_dom"/>
</dbReference>
<feature type="signal peptide" evidence="2">
    <location>
        <begin position="1"/>
        <end position="30"/>
    </location>
</feature>
<dbReference type="CDD" id="cd12797">
    <property type="entry name" value="M23_peptidase"/>
    <property type="match status" value="1"/>
</dbReference>
<organism evidence="4 5">
    <name type="scientific">Candidatus Fimimorpha faecalis</name>
    <dbReference type="NCBI Taxonomy" id="2840824"/>
    <lineage>
        <taxon>Bacteria</taxon>
        <taxon>Bacillati</taxon>
        <taxon>Bacillota</taxon>
        <taxon>Clostridia</taxon>
        <taxon>Eubacteriales</taxon>
        <taxon>Candidatus Fimimorpha</taxon>
    </lineage>
</organism>
<dbReference type="PANTHER" id="PTHR21666:SF289">
    <property type="entry name" value="L-ALA--D-GLU ENDOPEPTIDASE"/>
    <property type="match status" value="1"/>
</dbReference>
<feature type="domain" description="M23ase beta-sheet core" evidence="3">
    <location>
        <begin position="125"/>
        <end position="219"/>
    </location>
</feature>
<reference evidence="4" key="1">
    <citation type="submission" date="2020-10" db="EMBL/GenBank/DDBJ databases">
        <authorList>
            <person name="Gilroy R."/>
        </authorList>
    </citation>
    <scope>NUCLEOTIDE SEQUENCE</scope>
    <source>
        <strain evidence="4">ChiW13-3771</strain>
    </source>
</reference>